<dbReference type="Proteomes" id="UP001454086">
    <property type="component" value="Unassembled WGS sequence"/>
</dbReference>
<keyword evidence="2" id="KW-1185">Reference proteome</keyword>
<reference evidence="1 2" key="1">
    <citation type="submission" date="2024-03" db="EMBL/GenBank/DDBJ databases">
        <title>Human intestinal bacterial collection.</title>
        <authorList>
            <person name="Pauvert C."/>
            <person name="Hitch T.C.A."/>
            <person name="Clavel T."/>
        </authorList>
    </citation>
    <scope>NUCLEOTIDE SEQUENCE [LARGE SCALE GENOMIC DNA]</scope>
    <source>
        <strain evidence="1 2">CLA-SR-H021</strain>
    </source>
</reference>
<evidence type="ECO:0000313" key="2">
    <source>
        <dbReference type="Proteomes" id="UP001454086"/>
    </source>
</evidence>
<sequence length="112" mass="12447">MKTLRFQGYSDDTFGEYGVTNQDVDNCGSCKPIQCLITAGTASLLVVGHYTASHINGGCWVIGFSMESEGDSLPDWPIRLVNGDCEYSPVLEIDVPDRFNLEWFSDCRKVEN</sequence>
<proteinExistence type="predicted"/>
<name>A0ABV1D634_9FIRM</name>
<organism evidence="1 2">
    <name type="scientific">Enterocloster hominis</name>
    <name type="common">ex Hitch et al. 2024</name>
    <dbReference type="NCBI Taxonomy" id="1917870"/>
    <lineage>
        <taxon>Bacteria</taxon>
        <taxon>Bacillati</taxon>
        <taxon>Bacillota</taxon>
        <taxon>Clostridia</taxon>
        <taxon>Lachnospirales</taxon>
        <taxon>Lachnospiraceae</taxon>
        <taxon>Enterocloster</taxon>
    </lineage>
</organism>
<accession>A0ABV1D634</accession>
<evidence type="ECO:0000313" key="1">
    <source>
        <dbReference type="EMBL" id="MEQ2424529.1"/>
    </source>
</evidence>
<dbReference type="EMBL" id="JBBMFM010000014">
    <property type="protein sequence ID" value="MEQ2424529.1"/>
    <property type="molecule type" value="Genomic_DNA"/>
</dbReference>
<protein>
    <submittedName>
        <fullName evidence="1">Uncharacterized protein</fullName>
    </submittedName>
</protein>
<gene>
    <name evidence="1" type="ORF">WMQ36_06035</name>
</gene>
<dbReference type="RefSeq" id="WP_165643150.1">
    <property type="nucleotide sequence ID" value="NZ_JBBMFM010000014.1"/>
</dbReference>
<comment type="caution">
    <text evidence="1">The sequence shown here is derived from an EMBL/GenBank/DDBJ whole genome shotgun (WGS) entry which is preliminary data.</text>
</comment>